<feature type="transmembrane region" description="Helical" evidence="1">
    <location>
        <begin position="39"/>
        <end position="62"/>
    </location>
</feature>
<evidence type="ECO:0000256" key="1">
    <source>
        <dbReference type="SAM" id="Phobius"/>
    </source>
</evidence>
<keyword evidence="1" id="KW-1133">Transmembrane helix</keyword>
<gene>
    <name evidence="2" type="ORF">XELAEV_18018900mg</name>
</gene>
<proteinExistence type="predicted"/>
<accession>A0A974HU70</accession>
<keyword evidence="1" id="KW-0812">Transmembrane</keyword>
<reference evidence="3" key="1">
    <citation type="journal article" date="2016" name="Nature">
        <title>Genome evolution in the allotetraploid frog Xenopus laevis.</title>
        <authorList>
            <person name="Session A.M."/>
            <person name="Uno Y."/>
            <person name="Kwon T."/>
            <person name="Chapman J.A."/>
            <person name="Toyoda A."/>
            <person name="Takahashi S."/>
            <person name="Fukui A."/>
            <person name="Hikosaka A."/>
            <person name="Suzuki A."/>
            <person name="Kondo M."/>
            <person name="van Heeringen S.J."/>
            <person name="Quigley I."/>
            <person name="Heinz S."/>
            <person name="Ogino H."/>
            <person name="Ochi H."/>
            <person name="Hellsten U."/>
            <person name="Lyons J.B."/>
            <person name="Simakov O."/>
            <person name="Putnam N."/>
            <person name="Stites J."/>
            <person name="Kuroki Y."/>
            <person name="Tanaka T."/>
            <person name="Michiue T."/>
            <person name="Watanabe M."/>
            <person name="Bogdanovic O."/>
            <person name="Lister R."/>
            <person name="Georgiou G."/>
            <person name="Paranjpe S.S."/>
            <person name="van Kruijsbergen I."/>
            <person name="Shu S."/>
            <person name="Carlson J."/>
            <person name="Kinoshita T."/>
            <person name="Ohta Y."/>
            <person name="Mawaribuchi S."/>
            <person name="Jenkins J."/>
            <person name="Grimwood J."/>
            <person name="Schmutz J."/>
            <person name="Mitros T."/>
            <person name="Mozaffari S.V."/>
            <person name="Suzuki Y."/>
            <person name="Haramoto Y."/>
            <person name="Yamamoto T.S."/>
            <person name="Takagi C."/>
            <person name="Heald R."/>
            <person name="Miller K."/>
            <person name="Haudenschild C."/>
            <person name="Kitzman J."/>
            <person name="Nakayama T."/>
            <person name="Izutsu Y."/>
            <person name="Robert J."/>
            <person name="Fortriede J."/>
            <person name="Burns K."/>
            <person name="Lotay V."/>
            <person name="Karimi K."/>
            <person name="Yasuoka Y."/>
            <person name="Dichmann D.S."/>
            <person name="Flajnik M.F."/>
            <person name="Houston D.W."/>
            <person name="Shendure J."/>
            <person name="DuPasquier L."/>
            <person name="Vize P.D."/>
            <person name="Zorn A.M."/>
            <person name="Ito M."/>
            <person name="Marcotte E.M."/>
            <person name="Wallingford J.B."/>
            <person name="Ito Y."/>
            <person name="Asashima M."/>
            <person name="Ueno N."/>
            <person name="Matsuda Y."/>
            <person name="Veenstra G.J."/>
            <person name="Fujiyama A."/>
            <person name="Harland R.M."/>
            <person name="Taira M."/>
            <person name="Rokhsar D.S."/>
        </authorList>
    </citation>
    <scope>NUCLEOTIDE SEQUENCE [LARGE SCALE GENOMIC DNA]</scope>
    <source>
        <strain evidence="3">J</strain>
    </source>
</reference>
<protein>
    <submittedName>
        <fullName evidence="2">Uncharacterized protein</fullName>
    </submittedName>
</protein>
<organism evidence="2 3">
    <name type="scientific">Xenopus laevis</name>
    <name type="common">African clawed frog</name>
    <dbReference type="NCBI Taxonomy" id="8355"/>
    <lineage>
        <taxon>Eukaryota</taxon>
        <taxon>Metazoa</taxon>
        <taxon>Chordata</taxon>
        <taxon>Craniata</taxon>
        <taxon>Vertebrata</taxon>
        <taxon>Euteleostomi</taxon>
        <taxon>Amphibia</taxon>
        <taxon>Batrachia</taxon>
        <taxon>Anura</taxon>
        <taxon>Pipoidea</taxon>
        <taxon>Pipidae</taxon>
        <taxon>Xenopodinae</taxon>
        <taxon>Xenopus</taxon>
        <taxon>Xenopus</taxon>
    </lineage>
</organism>
<sequence length="119" mass="13186">MNIIALKDAETQEMETVYSNIMEKVPSSGRKKCSPTKLLFIQIGQIMALFLLLIIVSALLFIMDSRTSERMNNIVQSILQARQNGNYGAVYMIRVLQNLPGVTIARELATHVDGALDGS</sequence>
<keyword evidence="1" id="KW-0472">Membrane</keyword>
<evidence type="ECO:0000313" key="3">
    <source>
        <dbReference type="Proteomes" id="UP000694892"/>
    </source>
</evidence>
<dbReference type="Proteomes" id="UP000694892">
    <property type="component" value="Chromosome 3L"/>
</dbReference>
<dbReference type="EMBL" id="CM004470">
    <property type="protein sequence ID" value="OCT90288.1"/>
    <property type="molecule type" value="Genomic_DNA"/>
</dbReference>
<name>A0A974HU70_XENLA</name>
<evidence type="ECO:0000313" key="2">
    <source>
        <dbReference type="EMBL" id="OCT90288.1"/>
    </source>
</evidence>
<dbReference type="AlphaFoldDB" id="A0A974HU70"/>